<name>A0ABX7BSN3_9CAUL</name>
<dbReference type="InterPro" id="IPR050639">
    <property type="entry name" value="SSR_resolvase"/>
</dbReference>
<dbReference type="EMBL" id="CP067977">
    <property type="protein sequence ID" value="QQQ19336.1"/>
    <property type="molecule type" value="Genomic_DNA"/>
</dbReference>
<gene>
    <name evidence="2" type="ORF">JIP62_04320</name>
</gene>
<proteinExistence type="predicted"/>
<dbReference type="InterPro" id="IPR006119">
    <property type="entry name" value="Resolv_N"/>
</dbReference>
<dbReference type="InterPro" id="IPR036162">
    <property type="entry name" value="Resolvase-like_N_sf"/>
</dbReference>
<dbReference type="Proteomes" id="UP000595448">
    <property type="component" value="Chromosome"/>
</dbReference>
<dbReference type="Gene3D" id="3.40.50.1390">
    <property type="entry name" value="Resolvase, N-terminal catalytic domain"/>
    <property type="match status" value="1"/>
</dbReference>
<dbReference type="PANTHER" id="PTHR30461">
    <property type="entry name" value="DNA-INVERTASE FROM LAMBDOID PROPHAGE"/>
    <property type="match status" value="1"/>
</dbReference>
<dbReference type="Pfam" id="PF00239">
    <property type="entry name" value="Resolvase"/>
    <property type="match status" value="1"/>
</dbReference>
<protein>
    <submittedName>
        <fullName evidence="2">Recombinase family protein</fullName>
    </submittedName>
</protein>
<feature type="domain" description="Resolvase/invertase-type recombinase catalytic" evidence="1">
    <location>
        <begin position="95"/>
        <end position="212"/>
    </location>
</feature>
<evidence type="ECO:0000313" key="2">
    <source>
        <dbReference type="EMBL" id="QQQ19336.1"/>
    </source>
</evidence>
<dbReference type="SMART" id="SM00857">
    <property type="entry name" value="Resolvase"/>
    <property type="match status" value="1"/>
</dbReference>
<accession>A0ABX7BSN3</accession>
<keyword evidence="3" id="KW-1185">Reference proteome</keyword>
<dbReference type="SUPFAM" id="SSF53041">
    <property type="entry name" value="Resolvase-like"/>
    <property type="match status" value="1"/>
</dbReference>
<dbReference type="PANTHER" id="PTHR30461:SF23">
    <property type="entry name" value="DNA RECOMBINASE-RELATED"/>
    <property type="match status" value="1"/>
</dbReference>
<reference evidence="2 3" key="1">
    <citation type="submission" date="2021-01" db="EMBL/GenBank/DDBJ databases">
        <title>Brevundimonas vitis sp. nov., an bacterium isolated from grape (Vitis vinifera).</title>
        <authorList>
            <person name="Jiang L."/>
            <person name="Lee J."/>
        </authorList>
    </citation>
    <scope>NUCLEOTIDE SEQUENCE [LARGE SCALE GENOMIC DNA]</scope>
    <source>
        <strain evidence="2 3">GRTSA-9</strain>
    </source>
</reference>
<organism evidence="2 3">
    <name type="scientific">Brevundimonas vitisensis</name>
    <dbReference type="NCBI Taxonomy" id="2800818"/>
    <lineage>
        <taxon>Bacteria</taxon>
        <taxon>Pseudomonadati</taxon>
        <taxon>Pseudomonadota</taxon>
        <taxon>Alphaproteobacteria</taxon>
        <taxon>Caulobacterales</taxon>
        <taxon>Caulobacteraceae</taxon>
        <taxon>Brevundimonas</taxon>
    </lineage>
</organism>
<dbReference type="CDD" id="cd00338">
    <property type="entry name" value="Ser_Recombinase"/>
    <property type="match status" value="1"/>
</dbReference>
<dbReference type="PROSITE" id="PS51736">
    <property type="entry name" value="RECOMBINASES_3"/>
    <property type="match status" value="1"/>
</dbReference>
<evidence type="ECO:0000313" key="3">
    <source>
        <dbReference type="Proteomes" id="UP000595448"/>
    </source>
</evidence>
<sequence>MMPRGRTASQAAPTTAERLSACSRYAGQAGLRVVTVLDDQYADASSRAGQGLNQLVERLSIGEFEIVVACAENGRLVTLQAAGNEASQHTLESLRCAIYARSACVNQAEPDSVADQVSSCEAFAESQGWETAMICRDSGVSGLSGSRPGLDRLMAQARAGAYDVLLVEDLDRLARRVPLLHELATELEALGVVLHTTAGPFDRGFIRRGINS</sequence>
<dbReference type="RefSeq" id="WP_201103687.1">
    <property type="nucleotide sequence ID" value="NZ_CP067977.1"/>
</dbReference>
<evidence type="ECO:0000259" key="1">
    <source>
        <dbReference type="PROSITE" id="PS51736"/>
    </source>
</evidence>